<keyword evidence="3" id="KW-1185">Reference proteome</keyword>
<dbReference type="Proteomes" id="UP000251692">
    <property type="component" value="Unassembled WGS sequence"/>
</dbReference>
<name>A0A364RJC2_9BACT</name>
<reference evidence="2 3" key="2">
    <citation type="submission" date="2018-07" db="EMBL/GenBank/DDBJ databases">
        <title>Pontibacter sp. 2b14 genomic sequence and assembly.</title>
        <authorList>
            <person name="Du Z.-J."/>
        </authorList>
    </citation>
    <scope>NUCLEOTIDE SEQUENCE [LARGE SCALE GENOMIC DNA]</scope>
    <source>
        <strain evidence="2 3">2b14</strain>
    </source>
</reference>
<protein>
    <submittedName>
        <fullName evidence="2">Abortive phage resistance protein</fullName>
    </submittedName>
</protein>
<evidence type="ECO:0000313" key="2">
    <source>
        <dbReference type="EMBL" id="RAU84326.1"/>
    </source>
</evidence>
<dbReference type="EMBL" id="QMDV01000001">
    <property type="protein sequence ID" value="RAU84326.1"/>
    <property type="molecule type" value="Genomic_DNA"/>
</dbReference>
<feature type="domain" description="Abortive infection protein-like C-terminal" evidence="1">
    <location>
        <begin position="165"/>
        <end position="241"/>
    </location>
</feature>
<proteinExistence type="predicted"/>
<dbReference type="InterPro" id="IPR026001">
    <property type="entry name" value="Abi-like_C"/>
</dbReference>
<dbReference type="OrthoDB" id="6121546at2"/>
<organism evidence="2 3">
    <name type="scientific">Pontibacter arcticus</name>
    <dbReference type="NCBI Taxonomy" id="2080288"/>
    <lineage>
        <taxon>Bacteria</taxon>
        <taxon>Pseudomonadati</taxon>
        <taxon>Bacteroidota</taxon>
        <taxon>Cytophagia</taxon>
        <taxon>Cytophagales</taxon>
        <taxon>Hymenobacteraceae</taxon>
        <taxon>Pontibacter</taxon>
    </lineage>
</organism>
<dbReference type="Pfam" id="PF14355">
    <property type="entry name" value="Abi_C"/>
    <property type="match status" value="1"/>
</dbReference>
<reference evidence="2 3" key="1">
    <citation type="submission" date="2018-06" db="EMBL/GenBank/DDBJ databases">
        <authorList>
            <person name="Liu Z.-W."/>
        </authorList>
    </citation>
    <scope>NUCLEOTIDE SEQUENCE [LARGE SCALE GENOMIC DNA]</scope>
    <source>
        <strain evidence="2 3">2b14</strain>
    </source>
</reference>
<evidence type="ECO:0000313" key="3">
    <source>
        <dbReference type="Proteomes" id="UP000251692"/>
    </source>
</evidence>
<accession>A0A364RJC2</accession>
<comment type="caution">
    <text evidence="2">The sequence shown here is derived from an EMBL/GenBank/DDBJ whole genome shotgun (WGS) entry which is preliminary data.</text>
</comment>
<sequence>MLMQNDQFNQAMELRMILTRIATGEDTKEDGEKYKFLREVFVSNTFTKALLPDFVITCRLLNDFWPYIKRRFSTYADRREFIREEFEPILAYLEGDKLFMHDSIISDSIGKFDCDTVIYMWNKALDRREADPDGAITAARSLLESVCKQILVERNISYDDSIDLPKLFKTTTRSLNLAPERHIESIIKQILSGIQNTIHGFASLRNKISDAHGKPKGGYKVNKRHAEFAINIAGSTSSFLIQTHLEVPAVVGVFTDNKAVATKQRT</sequence>
<gene>
    <name evidence="2" type="ORF">DP923_04610</name>
</gene>
<dbReference type="AlphaFoldDB" id="A0A364RJC2"/>
<evidence type="ECO:0000259" key="1">
    <source>
        <dbReference type="Pfam" id="PF14355"/>
    </source>
</evidence>